<dbReference type="InterPro" id="IPR025337">
    <property type="entry name" value="Questin_oxidase-like"/>
</dbReference>
<keyword evidence="3" id="KW-1185">Reference proteome</keyword>
<sequence length="332" mass="37557">MKLSELINDYGKRHAPYMKGLINHLPMGQLALYQMTNDLQVVKSYSEYFQNSFNVNAVKAKYPRIDSIEACLGKRELYESCLALIDGEVEARGMNEVTHEILNTYPLGMSSGLFHVIIRLAYAIEGVQLEDALLEEAKRALAYYVTAYRGGSQFNRKVQSSHVIEEMNRLMSDSRFNPVISSSYSMGQIMKTLYRDPEYLESGFLIEGNEEDKVRALLGLFISAFNNTSSIVVLHCITGLHSLLVLKDYFNDFEEALNIFTTCSITHQLTLGAIDLSNQNVQPVALSWNDIIKKGTESLDVHTIKFTYSCHELYKRYAIEGLKGAALSQIRK</sequence>
<proteinExistence type="predicted"/>
<reference evidence="3" key="1">
    <citation type="journal article" date="2016" name="Genome Announc.">
        <title>Complete genome sequence of Alkaliphilus metalliredigens strain QYMF, an alkaliphilic and metal-reducing bacterium isolated from borax-contaminated leachate ponds.</title>
        <authorList>
            <person name="Hwang C."/>
            <person name="Copeland A."/>
            <person name="Lucas S."/>
            <person name="Lapidus A."/>
            <person name="Barry K."/>
            <person name="Detter J.C."/>
            <person name="Glavina Del Rio T."/>
            <person name="Hammon N."/>
            <person name="Israni S."/>
            <person name="Dalin E."/>
            <person name="Tice H."/>
            <person name="Pitluck S."/>
            <person name="Chertkov O."/>
            <person name="Brettin T."/>
            <person name="Bruce D."/>
            <person name="Han C."/>
            <person name="Schmutz J."/>
            <person name="Larimer F."/>
            <person name="Land M.L."/>
            <person name="Hauser L."/>
            <person name="Kyrpides N."/>
            <person name="Mikhailova N."/>
            <person name="Ye Q."/>
            <person name="Zhou J."/>
            <person name="Richardson P."/>
            <person name="Fields M.W."/>
        </authorList>
    </citation>
    <scope>NUCLEOTIDE SEQUENCE [LARGE SCALE GENOMIC DNA]</scope>
    <source>
        <strain evidence="3">QYMF</strain>
    </source>
</reference>
<dbReference type="EMBL" id="CP000724">
    <property type="protein sequence ID" value="ABR47755.1"/>
    <property type="molecule type" value="Genomic_DNA"/>
</dbReference>
<dbReference type="AlphaFoldDB" id="A6TNI7"/>
<protein>
    <submittedName>
        <fullName evidence="2">Uncharacterized protein</fullName>
    </submittedName>
</protein>
<dbReference type="Proteomes" id="UP000001572">
    <property type="component" value="Chromosome"/>
</dbReference>
<dbReference type="RefSeq" id="WP_012062793.1">
    <property type="nucleotide sequence ID" value="NC_009633.1"/>
</dbReference>
<keyword evidence="1" id="KW-0560">Oxidoreductase</keyword>
<dbReference type="HOGENOM" id="CLU_835856_0_0_9"/>
<dbReference type="GO" id="GO:0016491">
    <property type="term" value="F:oxidoreductase activity"/>
    <property type="evidence" value="ECO:0007669"/>
    <property type="project" value="UniProtKB-KW"/>
</dbReference>
<dbReference type="Pfam" id="PF14027">
    <property type="entry name" value="Questin_oxidase"/>
    <property type="match status" value="1"/>
</dbReference>
<dbReference type="KEGG" id="amt:Amet_1576"/>
<evidence type="ECO:0000313" key="3">
    <source>
        <dbReference type="Proteomes" id="UP000001572"/>
    </source>
</evidence>
<organism evidence="2 3">
    <name type="scientific">Alkaliphilus metalliredigens (strain QYMF)</name>
    <dbReference type="NCBI Taxonomy" id="293826"/>
    <lineage>
        <taxon>Bacteria</taxon>
        <taxon>Bacillati</taxon>
        <taxon>Bacillota</taxon>
        <taxon>Clostridia</taxon>
        <taxon>Peptostreptococcales</taxon>
        <taxon>Natronincolaceae</taxon>
        <taxon>Alkaliphilus</taxon>
    </lineage>
</organism>
<evidence type="ECO:0000256" key="1">
    <source>
        <dbReference type="ARBA" id="ARBA00023002"/>
    </source>
</evidence>
<accession>A6TNI7</accession>
<name>A6TNI7_ALKMQ</name>
<gene>
    <name evidence="2" type="ordered locus">Amet_1576</name>
</gene>
<dbReference type="OrthoDB" id="1705932at2"/>
<evidence type="ECO:0000313" key="2">
    <source>
        <dbReference type="EMBL" id="ABR47755.1"/>
    </source>
</evidence>